<proteinExistence type="predicted"/>
<keyword evidence="1" id="KW-0175">Coiled coil</keyword>
<evidence type="ECO:0000256" key="1">
    <source>
        <dbReference type="SAM" id="Coils"/>
    </source>
</evidence>
<evidence type="ECO:0000313" key="5">
    <source>
        <dbReference type="Proteomes" id="UP000315388"/>
    </source>
</evidence>
<keyword evidence="5" id="KW-1185">Reference proteome</keyword>
<evidence type="ECO:0000313" key="4">
    <source>
        <dbReference type="EMBL" id="TPF74041.1"/>
    </source>
</evidence>
<dbReference type="Pfam" id="PF04917">
    <property type="entry name" value="Shufflon_N"/>
    <property type="match status" value="1"/>
</dbReference>
<feature type="transmembrane region" description="Helical" evidence="2">
    <location>
        <begin position="12"/>
        <end position="34"/>
    </location>
</feature>
<dbReference type="Pfam" id="PF13884">
    <property type="entry name" value="Peptidase_S74"/>
    <property type="match status" value="1"/>
</dbReference>
<protein>
    <submittedName>
        <fullName evidence="4">Shufflon system plasmid conjugative transfer pilus tip adhesin PilV</fullName>
    </submittedName>
</protein>
<dbReference type="AlphaFoldDB" id="A0A502BK47"/>
<accession>A0A502BK47</accession>
<dbReference type="EMBL" id="VEWJ01000018">
    <property type="protein sequence ID" value="TPF74041.1"/>
    <property type="molecule type" value="Genomic_DNA"/>
</dbReference>
<gene>
    <name evidence="4" type="primary">pilV</name>
    <name evidence="4" type="ORF">FHY56_16560</name>
</gene>
<keyword evidence="2" id="KW-0472">Membrane</keyword>
<dbReference type="RefSeq" id="WP_140906258.1">
    <property type="nucleotide sequence ID" value="NZ_ML636817.1"/>
</dbReference>
<dbReference type="OrthoDB" id="8041027at2"/>
<comment type="caution">
    <text evidence="4">The sequence shown here is derived from an EMBL/GenBank/DDBJ whole genome shotgun (WGS) entry which is preliminary data.</text>
</comment>
<dbReference type="InterPro" id="IPR007001">
    <property type="entry name" value="Shufflon_N"/>
</dbReference>
<feature type="domain" description="Peptidase S74" evidence="3">
    <location>
        <begin position="796"/>
        <end position="886"/>
    </location>
</feature>
<evidence type="ECO:0000256" key="2">
    <source>
        <dbReference type="SAM" id="Phobius"/>
    </source>
</evidence>
<organism evidence="4 5">
    <name type="scientific">Brucella gallinifaecis</name>
    <dbReference type="NCBI Taxonomy" id="215590"/>
    <lineage>
        <taxon>Bacteria</taxon>
        <taxon>Pseudomonadati</taxon>
        <taxon>Pseudomonadota</taxon>
        <taxon>Alphaproteobacteria</taxon>
        <taxon>Hyphomicrobiales</taxon>
        <taxon>Brucellaceae</taxon>
        <taxon>Brucella/Ochrobactrum group</taxon>
        <taxon>Brucella</taxon>
    </lineage>
</organism>
<keyword evidence="2" id="KW-0812">Transmembrane</keyword>
<sequence>MTRTFGGKNGNIVAMLMGTVAMVGIVGVSAMNMIGGPITTAAKVTHQNMAQNDLLMNAKVVVMNASTRPNMGDEDGDGYIEPVPFVPASDPSCGLSLPAGGQGGCLPADIGAILTDPWGTSYAYCVWDHGDPASSPNRIDGEDSTSGAVLAIISAGPNKRFETPCLPYDGDPDTNDEAIDPNGIGDDLVQIFTYAGAVAGSGGLWELKLNEPETAVIDKKLEIGDVSAGTGFAFDTTTGEGEFPYIKTDFIASKTGGNTPVTMVNNIALDGNWLSGDGGNRGIYVAANGNVGIGTANPLAAISHYGSALRNHSEPITSLSDYKLVLGCKLQQGNCNTGTAVGIAVSNYTNTNGQPAMAMEYRARGHAFHRISGVNPIMRIDPELSYQDSTVVIRAHAANADKGIFGLERNNGAKALTVLNNGNVGIGTTSPIAMLHISDNDTPIPQGSIGNGGTLARLSGKTGMSSRLVIESFGTNDTAGPSLTFKTSRGTAVSPTATRTGDILGQIAWFGYDGSNYSPHARAHIRSQADGDWNGAEEQPTNLIFSTSPAEPASAITTRMIIKSNGNVGIGTTTPESRLHIIGAENTGTDAALRIQSGSQVMLIDGNEISTTVASGQPLYLNYEVPNNVVLANGGGNVGIGIGTGNPTEKLQVNGLIDVTNNRIIRVATPTASSDAANKAYVDSLGGRVCANGQILKYQSGAWQCAGDNSGGGADNLGNHTATANLNMSNRAIVADVGTIRDASGGWVRTYGNTGWYSQTHGGGWYMQDTTWIRAYSNKSVVTGGNMQAAAFLYGSDERLKADVRPLNLSLDDLDGIGTYRYHYRADEDETPHIGVIAQEVQAVFPEAVQTGEDGMLSVDYPALVPVLLEAVKQLKADNDAIRHQMKAENDNLREEIRALTKEAR</sequence>
<keyword evidence="2" id="KW-1133">Transmembrane helix</keyword>
<dbReference type="PROSITE" id="PS51688">
    <property type="entry name" value="ICA"/>
    <property type="match status" value="1"/>
</dbReference>
<name>A0A502BK47_9HYPH</name>
<evidence type="ECO:0000259" key="3">
    <source>
        <dbReference type="PROSITE" id="PS51688"/>
    </source>
</evidence>
<dbReference type="InterPro" id="IPR030392">
    <property type="entry name" value="S74_ICA"/>
</dbReference>
<feature type="coiled-coil region" evidence="1">
    <location>
        <begin position="872"/>
        <end position="903"/>
    </location>
</feature>
<dbReference type="Proteomes" id="UP000315388">
    <property type="component" value="Unassembled WGS sequence"/>
</dbReference>
<reference evidence="4 5" key="1">
    <citation type="journal article" date="2003" name="Int. J. Syst. Evol. Microbiol.">
        <title>Towards a standardized format for the description of a novel species (of an established genus): Ochrobactrum gallinifaecis sp. nov.</title>
        <authorList>
            <person name="Kampfer P."/>
            <person name="Buczolits S."/>
            <person name="Albrecht A."/>
            <person name="Busse H.J."/>
            <person name="Stackebrandt E."/>
        </authorList>
    </citation>
    <scope>NUCLEOTIDE SEQUENCE [LARGE SCALE GENOMIC DNA]</scope>
    <source>
        <strain evidence="4 5">ISO 196</strain>
    </source>
</reference>